<reference evidence="1" key="1">
    <citation type="submission" date="2018-05" db="EMBL/GenBank/DDBJ databases">
        <authorList>
            <person name="Lanie J.A."/>
            <person name="Ng W.-L."/>
            <person name="Kazmierczak K.M."/>
            <person name="Andrzejewski T.M."/>
            <person name="Davidsen T.M."/>
            <person name="Wayne K.J."/>
            <person name="Tettelin H."/>
            <person name="Glass J.I."/>
            <person name="Rusch D."/>
            <person name="Podicherti R."/>
            <person name="Tsui H.-C.T."/>
            <person name="Winkler M.E."/>
        </authorList>
    </citation>
    <scope>NUCLEOTIDE SEQUENCE</scope>
</reference>
<proteinExistence type="predicted"/>
<organism evidence="1">
    <name type="scientific">marine metagenome</name>
    <dbReference type="NCBI Taxonomy" id="408172"/>
    <lineage>
        <taxon>unclassified sequences</taxon>
        <taxon>metagenomes</taxon>
        <taxon>ecological metagenomes</taxon>
    </lineage>
</organism>
<name>A0A381Z2N9_9ZZZZ</name>
<accession>A0A381Z2N9</accession>
<evidence type="ECO:0000313" key="1">
    <source>
        <dbReference type="EMBL" id="SVA83439.1"/>
    </source>
</evidence>
<gene>
    <name evidence="1" type="ORF">METZ01_LOCUS136293</name>
</gene>
<sequence>MKSLVALLLLCAYPSLVSSDTIYFKNGQTIDGELIDYRNNITFRIPDPKFDISWTFPASGVVLEHSKTPKGSIIKHVDNQTFVFRKKHVFMVNSQDKIIRFSRMNVTEIETEPHNHQEILSKQISTLNGRLKAKTFIAIPLNFVNTKACLILIAYSISISIMSKI</sequence>
<dbReference type="EMBL" id="UINC01019700">
    <property type="protein sequence ID" value="SVA83439.1"/>
    <property type="molecule type" value="Genomic_DNA"/>
</dbReference>
<protein>
    <submittedName>
        <fullName evidence="1">Uncharacterized protein</fullName>
    </submittedName>
</protein>
<dbReference type="AlphaFoldDB" id="A0A381Z2N9"/>